<dbReference type="Gene3D" id="3.40.50.300">
    <property type="entry name" value="P-loop containing nucleotide triphosphate hydrolases"/>
    <property type="match status" value="1"/>
</dbReference>
<name>A0A1Q2HZQ2_9CORY</name>
<dbReference type="Proteomes" id="UP000217209">
    <property type="component" value="Chromosome"/>
</dbReference>
<dbReference type="SMART" id="SM00382">
    <property type="entry name" value="AAA"/>
    <property type="match status" value="1"/>
</dbReference>
<proteinExistence type="predicted"/>
<dbReference type="KEGG" id="cgv:CGLAU_12090"/>
<evidence type="ECO:0000313" key="2">
    <source>
        <dbReference type="EMBL" id="AQQ16346.1"/>
    </source>
</evidence>
<dbReference type="SUPFAM" id="SSF52540">
    <property type="entry name" value="P-loop containing nucleoside triphosphate hydrolases"/>
    <property type="match status" value="1"/>
</dbReference>
<dbReference type="AlphaFoldDB" id="A0A1Q2HZQ2"/>
<feature type="domain" description="AAA+ ATPase" evidence="1">
    <location>
        <begin position="165"/>
        <end position="361"/>
    </location>
</feature>
<gene>
    <name evidence="2" type="ORF">CGLAU_12090</name>
</gene>
<dbReference type="InterPro" id="IPR027417">
    <property type="entry name" value="P-loop_NTPase"/>
</dbReference>
<dbReference type="InterPro" id="IPR003593">
    <property type="entry name" value="AAA+_ATPase"/>
</dbReference>
<organism evidence="2 3">
    <name type="scientific">Corynebacterium glaucum</name>
    <dbReference type="NCBI Taxonomy" id="187491"/>
    <lineage>
        <taxon>Bacteria</taxon>
        <taxon>Bacillati</taxon>
        <taxon>Actinomycetota</taxon>
        <taxon>Actinomycetes</taxon>
        <taxon>Mycobacteriales</taxon>
        <taxon>Corynebacteriaceae</taxon>
        <taxon>Corynebacterium</taxon>
    </lineage>
</organism>
<dbReference type="InterPro" id="IPR018647">
    <property type="entry name" value="SLFN_3-like_DNA/RNA_helicase"/>
</dbReference>
<evidence type="ECO:0000259" key="1">
    <source>
        <dbReference type="SMART" id="SM00382"/>
    </source>
</evidence>
<dbReference type="Pfam" id="PF09848">
    <property type="entry name" value="SLFN-g3_helicase"/>
    <property type="match status" value="1"/>
</dbReference>
<reference evidence="2 3" key="1">
    <citation type="submission" date="2016-12" db="EMBL/GenBank/DDBJ databases">
        <authorList>
            <person name="Song W.-J."/>
            <person name="Kurnit D.M."/>
        </authorList>
    </citation>
    <scope>NUCLEOTIDE SEQUENCE [LARGE SCALE GENOMIC DNA]</scope>
    <source>
        <strain evidence="2 3">DSM 30827</strain>
    </source>
</reference>
<keyword evidence="3" id="KW-1185">Reference proteome</keyword>
<accession>A0A1Q2HZQ2</accession>
<sequence length="527" mass="58667">MVLVELKRWSEAWVFEDDPHLLTVPGVPHPRLHPSRQVAGYQDYLRSYLTRLHDHESWVRAVAYVHGVMNEQSATELSRGADEIPVFTGTSRQELRAHLAEHLSPDWESRAASLLQESPVAPSTKLMQVAAEEIRERERFTLLGNQQLAADMITHEIERAEQGSSKRVIVVQGGPGSGKSAIALSALGDLARDGRSVLHATGSRSFTQTMRKVAGHRSRPTQSLFKYFNSFAQAEADGIDVLIADEAHRIRETSNNRFTKATNRTDRLQIDELVSAAKVPVFLLDDKQVVRHGELGSTTDIANFARMQGFEATVIELGEQFRCGGSAAYVEWVEQILGLSGADPAEAALPVGDPFEVLVVDSPWELEHLLKEKQANGFTSRMTAGFCWPWSDPNSDGLADDVVLGEWARPWNNKSDRRIGTAPPSALWATEEGGFDQVGCIYTAQGFEFDWAGVILGPDILWRDGRFETVRSANKDPQFRSASQVPDVRFDLLVRHVYKVLLTRGMIGTVIYSPDEQTRDALRQLLT</sequence>
<evidence type="ECO:0000313" key="3">
    <source>
        <dbReference type="Proteomes" id="UP000217209"/>
    </source>
</evidence>
<protein>
    <recommendedName>
        <fullName evidence="1">AAA+ ATPase domain-containing protein</fullName>
    </recommendedName>
</protein>
<dbReference type="EMBL" id="CP019688">
    <property type="protein sequence ID" value="AQQ16346.1"/>
    <property type="molecule type" value="Genomic_DNA"/>
</dbReference>